<dbReference type="GO" id="GO:0043386">
    <property type="term" value="P:mycotoxin biosynthetic process"/>
    <property type="evidence" value="ECO:0007669"/>
    <property type="project" value="InterPro"/>
</dbReference>
<dbReference type="InterPro" id="IPR021765">
    <property type="entry name" value="UstYa-like"/>
</dbReference>
<evidence type="ECO:0000256" key="1">
    <source>
        <dbReference type="ARBA" id="ARBA00035112"/>
    </source>
</evidence>
<evidence type="ECO:0000256" key="2">
    <source>
        <dbReference type="SAM" id="Phobius"/>
    </source>
</evidence>
<dbReference type="OrthoDB" id="3687641at2759"/>
<comment type="caution">
    <text evidence="3">The sequence shown here is derived from an EMBL/GenBank/DDBJ whole genome shotgun (WGS) entry which is preliminary data.</text>
</comment>
<keyword evidence="2" id="KW-1133">Transmembrane helix</keyword>
<dbReference type="Pfam" id="PF11807">
    <property type="entry name" value="UstYa"/>
    <property type="match status" value="1"/>
</dbReference>
<protein>
    <recommendedName>
        <fullName evidence="5">Tat pathway signal sequence</fullName>
    </recommendedName>
</protein>
<evidence type="ECO:0000313" key="4">
    <source>
        <dbReference type="Proteomes" id="UP000481861"/>
    </source>
</evidence>
<dbReference type="EMBL" id="JAADJZ010000001">
    <property type="protein sequence ID" value="KAF2878243.1"/>
    <property type="molecule type" value="Genomic_DNA"/>
</dbReference>
<keyword evidence="2" id="KW-0472">Membrane</keyword>
<accession>A0A7C8ML45</accession>
<comment type="similarity">
    <text evidence="1">Belongs to the ustYa family.</text>
</comment>
<feature type="transmembrane region" description="Helical" evidence="2">
    <location>
        <begin position="48"/>
        <end position="71"/>
    </location>
</feature>
<name>A0A7C8ML45_9PLEO</name>
<organism evidence="3 4">
    <name type="scientific">Massariosphaeria phaeospora</name>
    <dbReference type="NCBI Taxonomy" id="100035"/>
    <lineage>
        <taxon>Eukaryota</taxon>
        <taxon>Fungi</taxon>
        <taxon>Dikarya</taxon>
        <taxon>Ascomycota</taxon>
        <taxon>Pezizomycotina</taxon>
        <taxon>Dothideomycetes</taxon>
        <taxon>Pleosporomycetidae</taxon>
        <taxon>Pleosporales</taxon>
        <taxon>Pleosporales incertae sedis</taxon>
        <taxon>Massariosphaeria</taxon>
    </lineage>
</organism>
<keyword evidence="4" id="KW-1185">Reference proteome</keyword>
<reference evidence="3 4" key="1">
    <citation type="submission" date="2020-01" db="EMBL/GenBank/DDBJ databases">
        <authorList>
            <consortium name="DOE Joint Genome Institute"/>
            <person name="Haridas S."/>
            <person name="Albert R."/>
            <person name="Binder M."/>
            <person name="Bloem J."/>
            <person name="Labutti K."/>
            <person name="Salamov A."/>
            <person name="Andreopoulos B."/>
            <person name="Baker S.E."/>
            <person name="Barry K."/>
            <person name="Bills G."/>
            <person name="Bluhm B.H."/>
            <person name="Cannon C."/>
            <person name="Castanera R."/>
            <person name="Culley D.E."/>
            <person name="Daum C."/>
            <person name="Ezra D."/>
            <person name="Gonzalez J.B."/>
            <person name="Henrissat B."/>
            <person name="Kuo A."/>
            <person name="Liang C."/>
            <person name="Lipzen A."/>
            <person name="Lutzoni F."/>
            <person name="Magnuson J."/>
            <person name="Mondo S."/>
            <person name="Nolan M."/>
            <person name="Ohm R."/>
            <person name="Pangilinan J."/>
            <person name="Park H.-J.H."/>
            <person name="Ramirez L."/>
            <person name="Alfaro M."/>
            <person name="Sun H."/>
            <person name="Tritt A."/>
            <person name="Yoshinaga Y."/>
            <person name="Zwiers L.-H.L."/>
            <person name="Turgeon B.G."/>
            <person name="Goodwin S.B."/>
            <person name="Spatafora J.W."/>
            <person name="Crous P.W."/>
            <person name="Grigoriev I.V."/>
        </authorList>
    </citation>
    <scope>NUCLEOTIDE SEQUENCE [LARGE SCALE GENOMIC DNA]</scope>
    <source>
        <strain evidence="3 4">CBS 611.86</strain>
    </source>
</reference>
<sequence>MFSRLFTKTPFKKAPQDEDEDSEALLSCSLSSAPQQLDKDRAHDELRIAVRAVFVCTVIYIAIGIAIGLSFKSGEFVTNPDEFCINHISRYSPLVGEVKPSWKIVQFNGSFLHENIYRQTAGPEVDAAWEALGVEYRSVIVPESEAERSGLRPDQVKRSEYYGGGYPANVEGLHHLHCLNLLRKALKWNYDYYLEKQEGAFKNAEYVVRYHVTHCLDILRQQLMCVPDVGVLGQVWWQPESGEHPTPFVDFNTKHQCRDYEAIRVWAEAHQLPPESEVDMNRFYEVPNPSDVVYSEIP</sequence>
<keyword evidence="2" id="KW-0812">Transmembrane</keyword>
<dbReference type="AlphaFoldDB" id="A0A7C8ML45"/>
<evidence type="ECO:0008006" key="5">
    <source>
        <dbReference type="Google" id="ProtNLM"/>
    </source>
</evidence>
<gene>
    <name evidence="3" type="ORF">BDV95DRAFT_478877</name>
</gene>
<proteinExistence type="inferred from homology"/>
<dbReference type="PANTHER" id="PTHR33365">
    <property type="entry name" value="YALI0B05434P"/>
    <property type="match status" value="1"/>
</dbReference>
<evidence type="ECO:0000313" key="3">
    <source>
        <dbReference type="EMBL" id="KAF2878243.1"/>
    </source>
</evidence>
<dbReference type="Proteomes" id="UP000481861">
    <property type="component" value="Unassembled WGS sequence"/>
</dbReference>
<dbReference type="PANTHER" id="PTHR33365:SF13">
    <property type="entry name" value="TAT PATHWAY SIGNAL SEQUENCE"/>
    <property type="match status" value="1"/>
</dbReference>